<dbReference type="SUPFAM" id="SSF53300">
    <property type="entry name" value="vWA-like"/>
    <property type="match status" value="1"/>
</dbReference>
<protein>
    <recommendedName>
        <fullName evidence="5">VWFA domain-containing protein</fullName>
    </recommendedName>
</protein>
<evidence type="ECO:0000256" key="2">
    <source>
        <dbReference type="SAM" id="Phobius"/>
    </source>
</evidence>
<keyword evidence="4" id="KW-1185">Reference proteome</keyword>
<feature type="region of interest" description="Disordered" evidence="1">
    <location>
        <begin position="1"/>
        <end position="26"/>
    </location>
</feature>
<keyword evidence="2" id="KW-0472">Membrane</keyword>
<reference evidence="3 4" key="1">
    <citation type="submission" date="2019-02" db="EMBL/GenBank/DDBJ databases">
        <title>Deep-cultivation of Planctomycetes and their phenomic and genomic characterization uncovers novel biology.</title>
        <authorList>
            <person name="Wiegand S."/>
            <person name="Jogler M."/>
            <person name="Boedeker C."/>
            <person name="Pinto D."/>
            <person name="Vollmers J."/>
            <person name="Rivas-Marin E."/>
            <person name="Kohn T."/>
            <person name="Peeters S.H."/>
            <person name="Heuer A."/>
            <person name="Rast P."/>
            <person name="Oberbeckmann S."/>
            <person name="Bunk B."/>
            <person name="Jeske O."/>
            <person name="Meyerdierks A."/>
            <person name="Storesund J.E."/>
            <person name="Kallscheuer N."/>
            <person name="Luecker S."/>
            <person name="Lage O.M."/>
            <person name="Pohl T."/>
            <person name="Merkel B.J."/>
            <person name="Hornburger P."/>
            <person name="Mueller R.-W."/>
            <person name="Bruemmer F."/>
            <person name="Labrenz M."/>
            <person name="Spormann A.M."/>
            <person name="Op Den Camp H."/>
            <person name="Overmann J."/>
            <person name="Amann R."/>
            <person name="Jetten M.S.M."/>
            <person name="Mascher T."/>
            <person name="Medema M.H."/>
            <person name="Devos D.P."/>
            <person name="Kaster A.-K."/>
            <person name="Ovreas L."/>
            <person name="Rohde M."/>
            <person name="Galperin M.Y."/>
            <person name="Jogler C."/>
        </authorList>
    </citation>
    <scope>NUCLEOTIDE SEQUENCE [LARGE SCALE GENOMIC DNA]</scope>
    <source>
        <strain evidence="3 4">Q31b</strain>
    </source>
</reference>
<organism evidence="3 4">
    <name type="scientific">Novipirellula aureliae</name>
    <dbReference type="NCBI Taxonomy" id="2527966"/>
    <lineage>
        <taxon>Bacteria</taxon>
        <taxon>Pseudomonadati</taxon>
        <taxon>Planctomycetota</taxon>
        <taxon>Planctomycetia</taxon>
        <taxon>Pirellulales</taxon>
        <taxon>Pirellulaceae</taxon>
        <taxon>Novipirellula</taxon>
    </lineage>
</organism>
<evidence type="ECO:0008006" key="5">
    <source>
        <dbReference type="Google" id="ProtNLM"/>
    </source>
</evidence>
<feature type="compositionally biased region" description="Low complexity" evidence="1">
    <location>
        <begin position="1"/>
        <end position="21"/>
    </location>
</feature>
<dbReference type="RefSeq" id="WP_146598012.1">
    <property type="nucleotide sequence ID" value="NZ_SJPY01000001.1"/>
</dbReference>
<evidence type="ECO:0000313" key="3">
    <source>
        <dbReference type="EMBL" id="TWU45282.1"/>
    </source>
</evidence>
<dbReference type="InterPro" id="IPR036465">
    <property type="entry name" value="vWFA_dom_sf"/>
</dbReference>
<dbReference type="AlphaFoldDB" id="A0A5C6E8J0"/>
<proteinExistence type="predicted"/>
<dbReference type="Gene3D" id="3.40.50.410">
    <property type="entry name" value="von Willebrand factor, type A domain"/>
    <property type="match status" value="1"/>
</dbReference>
<keyword evidence="2" id="KW-1133">Transmembrane helix</keyword>
<feature type="transmembrane region" description="Helical" evidence="2">
    <location>
        <begin position="198"/>
        <end position="219"/>
    </location>
</feature>
<comment type="caution">
    <text evidence="3">The sequence shown here is derived from an EMBL/GenBank/DDBJ whole genome shotgun (WGS) entry which is preliminary data.</text>
</comment>
<accession>A0A5C6E8J0</accession>
<dbReference type="Proteomes" id="UP000315471">
    <property type="component" value="Unassembled WGS sequence"/>
</dbReference>
<keyword evidence="2" id="KW-0812">Transmembrane</keyword>
<evidence type="ECO:0000256" key="1">
    <source>
        <dbReference type="SAM" id="MobiDB-lite"/>
    </source>
</evidence>
<gene>
    <name evidence="3" type="ORF">Q31b_04530</name>
</gene>
<dbReference type="EMBL" id="SJPY01000001">
    <property type="protein sequence ID" value="TWU45282.1"/>
    <property type="molecule type" value="Genomic_DNA"/>
</dbReference>
<dbReference type="OrthoDB" id="288124at2"/>
<sequence length="498" mass="55127">MRADSSSNPRSPNTRSTNTRSASDWQAIREERNRLERELIRVQGEAKVAELNAKAAELELQIECLTSQLEGAVSREPVIHRFASWQQLADVYEIDFLPSPHAVSEVETSLEPIEPKVESKSVAEEKVLRVDAGHAAVRAPVLHWKPEADKSAVSETDCPLEAPALEAPALEAAALDVAALEVTESPNDEVAPSKRRPLSLILSFLVHAVILFLFAMVTFSSTRPRDQVALSASTVSESSAEMETFSIESIEPVVEPSESFEPTESLVEEELNPIGDPVVTPPPISAVPAPTASIATMMQSHSNSASSLRMKRSNSDARMEFCGVDGGGNHFVYLVDSSGSMGSAFESARMELIRSIHQLKPHQRFYVIFYDSKPDFMRLSDPNQDEQRSVLATPQNKAAMQAWAMRITPDRGKNPNELLEFALDLRPDAIFLLSDGEFPQTTEDLLREKNRRQNLFGDGGIISIVHTIAYHSREGESRMQRIAEQNGGQYRYIPRPKP</sequence>
<name>A0A5C6E8J0_9BACT</name>
<evidence type="ECO:0000313" key="4">
    <source>
        <dbReference type="Proteomes" id="UP000315471"/>
    </source>
</evidence>